<gene>
    <name evidence="1" type="ORF">J2X07_002828</name>
</gene>
<dbReference type="RefSeq" id="WP_310259772.1">
    <property type="nucleotide sequence ID" value="NZ_JAVDWA010000004.1"/>
</dbReference>
<reference evidence="1 2" key="1">
    <citation type="submission" date="2023-07" db="EMBL/GenBank/DDBJ databases">
        <title>Sorghum-associated microbial communities from plants grown in Nebraska, USA.</title>
        <authorList>
            <person name="Schachtman D."/>
        </authorList>
    </citation>
    <scope>NUCLEOTIDE SEQUENCE [LARGE SCALE GENOMIC DNA]</scope>
    <source>
        <strain evidence="1 2">BE211</strain>
    </source>
</reference>
<protein>
    <recommendedName>
        <fullName evidence="3">NERD domain-containing protein</fullName>
    </recommendedName>
</protein>
<evidence type="ECO:0000313" key="1">
    <source>
        <dbReference type="EMBL" id="MDR7073841.1"/>
    </source>
</evidence>
<accession>A0ABU1U2X8</accession>
<evidence type="ECO:0008006" key="3">
    <source>
        <dbReference type="Google" id="ProtNLM"/>
    </source>
</evidence>
<dbReference type="EMBL" id="JAVDWA010000004">
    <property type="protein sequence ID" value="MDR7073841.1"/>
    <property type="molecule type" value="Genomic_DNA"/>
</dbReference>
<dbReference type="Proteomes" id="UP001258181">
    <property type="component" value="Unassembled WGS sequence"/>
</dbReference>
<sequence>MAQLVKIQDYVSRYEKNLYHYQSLFMRLKENRWKDYLHKNDQHNIVSNRKEQIIQFRKSLFDQQLKWATTTVKEISNIEPKYMKDKRLQFLTQETPDNYFLLYEPVLQIKNAPIELDIILAGPANIWLIVWISGEGIWQESGNKRFWKNTDPDHKETRISPFIRLERMNSILNEWAKPYQQQLSINQTIIAPEAFIDISNDWRKASFIDKRNFKEWHLQIAAEPAPVKSQQLKFISDVLNQGVTNSLYRLDPLSTEAEYSFEGN</sequence>
<comment type="caution">
    <text evidence="1">The sequence shown here is derived from an EMBL/GenBank/DDBJ whole genome shotgun (WGS) entry which is preliminary data.</text>
</comment>
<keyword evidence="2" id="KW-1185">Reference proteome</keyword>
<organism evidence="1 2">
    <name type="scientific">Fictibacillus barbaricus</name>
    <dbReference type="NCBI Taxonomy" id="182136"/>
    <lineage>
        <taxon>Bacteria</taxon>
        <taxon>Bacillati</taxon>
        <taxon>Bacillota</taxon>
        <taxon>Bacilli</taxon>
        <taxon>Bacillales</taxon>
        <taxon>Fictibacillaceae</taxon>
        <taxon>Fictibacillus</taxon>
    </lineage>
</organism>
<evidence type="ECO:0000313" key="2">
    <source>
        <dbReference type="Proteomes" id="UP001258181"/>
    </source>
</evidence>
<name>A0ABU1U2X8_9BACL</name>
<proteinExistence type="predicted"/>